<dbReference type="Pfam" id="PF02321">
    <property type="entry name" value="OEP"/>
    <property type="match status" value="2"/>
</dbReference>
<feature type="coiled-coil region" evidence="8">
    <location>
        <begin position="320"/>
        <end position="379"/>
    </location>
</feature>
<keyword evidence="4" id="KW-1134">Transmembrane beta strand</keyword>
<keyword evidence="7" id="KW-0998">Cell outer membrane</keyword>
<dbReference type="SUPFAM" id="SSF56954">
    <property type="entry name" value="Outer membrane efflux proteins (OEP)"/>
    <property type="match status" value="1"/>
</dbReference>
<sequence length="460" mass="49404">MSRLAYKALLLGGLTMAPLLLAGGFAKGQTLQEALAQAYANNPGLQAARAQLRVVDENVPQALAGWRPSVVLGASGGYIDGTARSRGQYADVGRQIGSLQATVTQPLYTGGRTVAQTRRAENQVLAQRARLLAAEQQVLSDVVSAYVAVIRDQETLRLNVNNVQVLQRQLDATNERFRVGEITRTDVAQAESRLAGARSARANAEGTLQTSRATFQRVVGVPPERLIAPQPLSAAATSAAQAAEIAMRNNPQVVAALFDEASARDAVDVQMAALLPTVSVQAQAFRSDNSQQPNSRITGEQITANLSVPLYQGGGEHAAVRQARQDAVRLRQLVDDQRRQAMQQSTQAWEQLQSTRAQVDSVRSQIRAAEIALDGVQREAVVGSRTTLDVLNAEQELLNARVSLVQALSNVITASYGLAGSVGRLTARDLALPVTQYDMEAYYNTVRGKLFGTGDVSERR</sequence>
<proteinExistence type="inferred from homology"/>
<evidence type="ECO:0000313" key="10">
    <source>
        <dbReference type="Proteomes" id="UP001595593"/>
    </source>
</evidence>
<organism evidence="9 10">
    <name type="scientific">Teichococcus globiformis</name>
    <dbReference type="NCBI Taxonomy" id="2307229"/>
    <lineage>
        <taxon>Bacteria</taxon>
        <taxon>Pseudomonadati</taxon>
        <taxon>Pseudomonadota</taxon>
        <taxon>Alphaproteobacteria</taxon>
        <taxon>Acetobacterales</taxon>
        <taxon>Roseomonadaceae</taxon>
        <taxon>Roseomonas</taxon>
    </lineage>
</organism>
<dbReference type="EMBL" id="JBHRTN010000007">
    <property type="protein sequence ID" value="MFC3124813.1"/>
    <property type="molecule type" value="Genomic_DNA"/>
</dbReference>
<dbReference type="InterPro" id="IPR051906">
    <property type="entry name" value="TolC-like"/>
</dbReference>
<evidence type="ECO:0000256" key="2">
    <source>
        <dbReference type="ARBA" id="ARBA00007613"/>
    </source>
</evidence>
<dbReference type="PANTHER" id="PTHR30026">
    <property type="entry name" value="OUTER MEMBRANE PROTEIN TOLC"/>
    <property type="match status" value="1"/>
</dbReference>
<comment type="subcellular location">
    <subcellularLocation>
        <location evidence="1">Cell outer membrane</location>
    </subcellularLocation>
</comment>
<evidence type="ECO:0000256" key="4">
    <source>
        <dbReference type="ARBA" id="ARBA00022452"/>
    </source>
</evidence>
<gene>
    <name evidence="9" type="ORF">ACFOD4_07045</name>
</gene>
<dbReference type="PANTHER" id="PTHR30026:SF22">
    <property type="entry name" value="OUTER MEMBRANE EFFLUX PROTEIN"/>
    <property type="match status" value="1"/>
</dbReference>
<keyword evidence="10" id="KW-1185">Reference proteome</keyword>
<dbReference type="Proteomes" id="UP001595593">
    <property type="component" value="Unassembled WGS sequence"/>
</dbReference>
<comment type="similarity">
    <text evidence="2">Belongs to the outer membrane factor (OMF) (TC 1.B.17) family.</text>
</comment>
<evidence type="ECO:0000313" key="9">
    <source>
        <dbReference type="EMBL" id="MFC3124813.1"/>
    </source>
</evidence>
<accession>A0ABV7FYX9</accession>
<evidence type="ECO:0000256" key="5">
    <source>
        <dbReference type="ARBA" id="ARBA00022692"/>
    </source>
</evidence>
<protein>
    <submittedName>
        <fullName evidence="9">TolC family outer membrane protein</fullName>
    </submittedName>
</protein>
<dbReference type="NCBIfam" id="TIGR01844">
    <property type="entry name" value="type_I_sec_TolC"/>
    <property type="match status" value="1"/>
</dbReference>
<keyword evidence="3" id="KW-0813">Transport</keyword>
<evidence type="ECO:0000256" key="8">
    <source>
        <dbReference type="SAM" id="Coils"/>
    </source>
</evidence>
<dbReference type="InterPro" id="IPR003423">
    <property type="entry name" value="OMP_efflux"/>
</dbReference>
<comment type="caution">
    <text evidence="9">The sequence shown here is derived from an EMBL/GenBank/DDBJ whole genome shotgun (WGS) entry which is preliminary data.</text>
</comment>
<dbReference type="InterPro" id="IPR010130">
    <property type="entry name" value="T1SS_OMP_TolC"/>
</dbReference>
<name>A0ABV7FYX9_9PROT</name>
<keyword evidence="5" id="KW-0812">Transmembrane</keyword>
<dbReference type="RefSeq" id="WP_379595219.1">
    <property type="nucleotide sequence ID" value="NZ_JBHRTN010000007.1"/>
</dbReference>
<evidence type="ECO:0000256" key="7">
    <source>
        <dbReference type="ARBA" id="ARBA00023237"/>
    </source>
</evidence>
<reference evidence="10" key="1">
    <citation type="journal article" date="2019" name="Int. J. Syst. Evol. Microbiol.">
        <title>The Global Catalogue of Microorganisms (GCM) 10K type strain sequencing project: providing services to taxonomists for standard genome sequencing and annotation.</title>
        <authorList>
            <consortium name="The Broad Institute Genomics Platform"/>
            <consortium name="The Broad Institute Genome Sequencing Center for Infectious Disease"/>
            <person name="Wu L."/>
            <person name="Ma J."/>
        </authorList>
    </citation>
    <scope>NUCLEOTIDE SEQUENCE [LARGE SCALE GENOMIC DNA]</scope>
    <source>
        <strain evidence="10">KCTC 52094</strain>
    </source>
</reference>
<keyword evidence="8" id="KW-0175">Coiled coil</keyword>
<evidence type="ECO:0000256" key="1">
    <source>
        <dbReference type="ARBA" id="ARBA00004442"/>
    </source>
</evidence>
<evidence type="ECO:0000256" key="3">
    <source>
        <dbReference type="ARBA" id="ARBA00022448"/>
    </source>
</evidence>
<keyword evidence="6" id="KW-0472">Membrane</keyword>
<evidence type="ECO:0000256" key="6">
    <source>
        <dbReference type="ARBA" id="ARBA00023136"/>
    </source>
</evidence>
<dbReference type="Gene3D" id="1.20.1600.10">
    <property type="entry name" value="Outer membrane efflux proteins (OEP)"/>
    <property type="match status" value="1"/>
</dbReference>